<sequence length="117" mass="13115">MMRLKLAALALVAMAIATQADAASFDCSKARMPDEKAVCGHPGLSELDTQMAALWYSYKRFPFLMGANGVRWDDAHRFLADRRQCGANVACLRRVYQARISALKAGIRWGMQNYTRQ</sequence>
<feature type="chain" id="PRO_5012777658" description="Lysozyme inhibitor LprI N-terminal domain-containing protein" evidence="1">
    <location>
        <begin position="23"/>
        <end position="117"/>
    </location>
</feature>
<dbReference type="PANTHER" id="PTHR37549">
    <property type="entry name" value="LIPOPROTEIN LPRI"/>
    <property type="match status" value="1"/>
</dbReference>
<evidence type="ECO:0000256" key="1">
    <source>
        <dbReference type="SAM" id="SignalP"/>
    </source>
</evidence>
<dbReference type="KEGG" id="psin:CAK95_13930"/>
<keyword evidence="1" id="KW-0732">Signal</keyword>
<organism evidence="2 3">
    <name type="scientific">Pseudorhodoplanes sinuspersici</name>
    <dbReference type="NCBI Taxonomy" id="1235591"/>
    <lineage>
        <taxon>Bacteria</taxon>
        <taxon>Pseudomonadati</taxon>
        <taxon>Pseudomonadota</taxon>
        <taxon>Alphaproteobacteria</taxon>
        <taxon>Hyphomicrobiales</taxon>
        <taxon>Pseudorhodoplanes</taxon>
    </lineage>
</organism>
<dbReference type="STRING" id="1235591.CAK95_13930"/>
<evidence type="ECO:0000313" key="2">
    <source>
        <dbReference type="EMBL" id="ARQ00061.1"/>
    </source>
</evidence>
<gene>
    <name evidence="2" type="ORF">CAK95_13930</name>
</gene>
<dbReference type="EMBL" id="CP021112">
    <property type="protein sequence ID" value="ARQ00061.1"/>
    <property type="molecule type" value="Genomic_DNA"/>
</dbReference>
<dbReference type="GO" id="GO:0005576">
    <property type="term" value="C:extracellular region"/>
    <property type="evidence" value="ECO:0007669"/>
    <property type="project" value="TreeGrafter"/>
</dbReference>
<feature type="signal peptide" evidence="1">
    <location>
        <begin position="1"/>
        <end position="22"/>
    </location>
</feature>
<dbReference type="Proteomes" id="UP000194137">
    <property type="component" value="Chromosome"/>
</dbReference>
<dbReference type="AlphaFoldDB" id="A0A1W6ZSH8"/>
<evidence type="ECO:0000313" key="3">
    <source>
        <dbReference type="Proteomes" id="UP000194137"/>
    </source>
</evidence>
<dbReference type="RefSeq" id="WP_086088459.1">
    <property type="nucleotide sequence ID" value="NZ_CP021112.1"/>
</dbReference>
<dbReference type="InterPro" id="IPR052755">
    <property type="entry name" value="Lysozyme_Inhibitor_LprI"/>
</dbReference>
<protein>
    <recommendedName>
        <fullName evidence="4">Lysozyme inhibitor LprI N-terminal domain-containing protein</fullName>
    </recommendedName>
</protein>
<dbReference type="PANTHER" id="PTHR37549:SF1">
    <property type="entry name" value="LIPOPROTEIN LPRI"/>
    <property type="match status" value="1"/>
</dbReference>
<proteinExistence type="predicted"/>
<keyword evidence="3" id="KW-1185">Reference proteome</keyword>
<evidence type="ECO:0008006" key="4">
    <source>
        <dbReference type="Google" id="ProtNLM"/>
    </source>
</evidence>
<accession>A0A1W6ZSH8</accession>
<dbReference type="OrthoDB" id="427567at2"/>
<reference evidence="2 3" key="1">
    <citation type="submission" date="2017-05" db="EMBL/GenBank/DDBJ databases">
        <title>Full genome sequence of Pseudorhodoplanes sinuspersici.</title>
        <authorList>
            <person name="Dastgheib S.M.M."/>
            <person name="Shavandi M."/>
            <person name="Tirandaz H."/>
        </authorList>
    </citation>
    <scope>NUCLEOTIDE SEQUENCE [LARGE SCALE GENOMIC DNA]</scope>
    <source>
        <strain evidence="2 3">RIPI110</strain>
    </source>
</reference>
<name>A0A1W6ZSH8_9HYPH</name>